<accession>A0A6A5Z013</accession>
<dbReference type="InterPro" id="IPR056009">
    <property type="entry name" value="DUF7587"/>
</dbReference>
<dbReference type="OrthoDB" id="5295996at2759"/>
<evidence type="ECO:0000313" key="2">
    <source>
        <dbReference type="EMBL" id="KAF2112745.1"/>
    </source>
</evidence>
<dbReference type="Pfam" id="PF24494">
    <property type="entry name" value="DUF7587"/>
    <property type="match status" value="1"/>
</dbReference>
<organism evidence="2 3">
    <name type="scientific">Lophiotrema nucula</name>
    <dbReference type="NCBI Taxonomy" id="690887"/>
    <lineage>
        <taxon>Eukaryota</taxon>
        <taxon>Fungi</taxon>
        <taxon>Dikarya</taxon>
        <taxon>Ascomycota</taxon>
        <taxon>Pezizomycotina</taxon>
        <taxon>Dothideomycetes</taxon>
        <taxon>Pleosporomycetidae</taxon>
        <taxon>Pleosporales</taxon>
        <taxon>Lophiotremataceae</taxon>
        <taxon>Lophiotrema</taxon>
    </lineage>
</organism>
<dbReference type="EMBL" id="ML977330">
    <property type="protein sequence ID" value="KAF2112745.1"/>
    <property type="molecule type" value="Genomic_DNA"/>
</dbReference>
<protein>
    <recommendedName>
        <fullName evidence="1">DUF7587 domain-containing protein</fullName>
    </recommendedName>
</protein>
<proteinExistence type="predicted"/>
<gene>
    <name evidence="2" type="ORF">BDV96DRAFT_648983</name>
</gene>
<reference evidence="2" key="1">
    <citation type="journal article" date="2020" name="Stud. Mycol.">
        <title>101 Dothideomycetes genomes: a test case for predicting lifestyles and emergence of pathogens.</title>
        <authorList>
            <person name="Haridas S."/>
            <person name="Albert R."/>
            <person name="Binder M."/>
            <person name="Bloem J."/>
            <person name="Labutti K."/>
            <person name="Salamov A."/>
            <person name="Andreopoulos B."/>
            <person name="Baker S."/>
            <person name="Barry K."/>
            <person name="Bills G."/>
            <person name="Bluhm B."/>
            <person name="Cannon C."/>
            <person name="Castanera R."/>
            <person name="Culley D."/>
            <person name="Daum C."/>
            <person name="Ezra D."/>
            <person name="Gonzalez J."/>
            <person name="Henrissat B."/>
            <person name="Kuo A."/>
            <person name="Liang C."/>
            <person name="Lipzen A."/>
            <person name="Lutzoni F."/>
            <person name="Magnuson J."/>
            <person name="Mondo S."/>
            <person name="Nolan M."/>
            <person name="Ohm R."/>
            <person name="Pangilinan J."/>
            <person name="Park H.-J."/>
            <person name="Ramirez L."/>
            <person name="Alfaro M."/>
            <person name="Sun H."/>
            <person name="Tritt A."/>
            <person name="Yoshinaga Y."/>
            <person name="Zwiers L.-H."/>
            <person name="Turgeon B."/>
            <person name="Goodwin S."/>
            <person name="Spatafora J."/>
            <person name="Crous P."/>
            <person name="Grigoriev I."/>
        </authorList>
    </citation>
    <scope>NUCLEOTIDE SEQUENCE</scope>
    <source>
        <strain evidence="2">CBS 627.86</strain>
    </source>
</reference>
<feature type="domain" description="DUF7587" evidence="1">
    <location>
        <begin position="26"/>
        <end position="153"/>
    </location>
</feature>
<evidence type="ECO:0000313" key="3">
    <source>
        <dbReference type="Proteomes" id="UP000799770"/>
    </source>
</evidence>
<dbReference type="AlphaFoldDB" id="A0A6A5Z013"/>
<name>A0A6A5Z013_9PLEO</name>
<dbReference type="Proteomes" id="UP000799770">
    <property type="component" value="Unassembled WGS sequence"/>
</dbReference>
<keyword evidence="3" id="KW-1185">Reference proteome</keyword>
<sequence length="326" mass="37352">MPLSNRNAPLTGRRKRHFEDLRKHHVPRYLFRTWSSTSGGGSKISINSETEIVPPAFVKGAGHKFYEMDEDYIERMARNHYSGLHEPLTEFSSWTASLHFAFIYAEWMYGEARRDVHVAIIDTKQLDGEVLAWHCPHIMKTTGNHEFLVHGRISGKGYRAVKYKDILAAGLKRIVPELTKPFIWSDSTPRTNIFLDPAKTVTDHEMESVQAVSALFGDLSFPVAVACLTLRPRPGLKRKRRYLGFSASIELTSNEMNVIMRGLSYPEIPDDLACERWLFPGMVDTRQFQDVRQWIAMLGALAKYKKRKFFQRPSGKHDSLLSQQPA</sequence>
<evidence type="ECO:0000259" key="1">
    <source>
        <dbReference type="Pfam" id="PF24494"/>
    </source>
</evidence>